<dbReference type="InterPro" id="IPR007248">
    <property type="entry name" value="Mpv17_PMP22"/>
</dbReference>
<evidence type="ECO:0000256" key="4">
    <source>
        <dbReference type="ARBA" id="ARBA00010288"/>
    </source>
</evidence>
<feature type="signal peptide" evidence="12">
    <location>
        <begin position="1"/>
        <end position="36"/>
    </location>
</feature>
<feature type="transmembrane region" description="Helical" evidence="11">
    <location>
        <begin position="571"/>
        <end position="596"/>
    </location>
</feature>
<comment type="function">
    <text evidence="10">Intramembrane glycolipid transporter that operates in the biosynthetic pathway of dolichol-linked oligosaccharides, the glycan precursors employed in protein asparagine (N)-glycosylation. The sequential addition of sugars to dolichol pyrophosphate produces dolichol-linked oligosaccharides containing fourteen sugars, including two GlcNAcs, nine mannoses and three glucoses. Once assembled, the oligosaccharide is transferred from the lipid to nascent proteins by oligosaccharyltransferases. The assembly of dolichol-linked oligosaccharides begins on the cytosolic side of the endoplasmic reticulum membrane and finishes in its lumen. RFT1 could mediate the translocation of the cytosolically oriented intermediate DolPP-GlcNAc2Man5, produced by ALG11, into the ER lumen where dolichol-linked oligosaccharides assembly continues. However, the intramembrane lipid transporter activity could not be confirmed in vitro.</text>
</comment>
<comment type="subcellular location">
    <subcellularLocation>
        <location evidence="1">Endoplasmic reticulum membrane</location>
        <topology evidence="1">Multi-pass membrane protein</topology>
    </subcellularLocation>
</comment>
<evidence type="ECO:0000256" key="12">
    <source>
        <dbReference type="SAM" id="SignalP"/>
    </source>
</evidence>
<dbReference type="Pfam" id="PF04117">
    <property type="entry name" value="Mpv17_PMP22"/>
    <property type="match status" value="1"/>
</dbReference>
<evidence type="ECO:0000256" key="1">
    <source>
        <dbReference type="ARBA" id="ARBA00004477"/>
    </source>
</evidence>
<feature type="transmembrane region" description="Helical" evidence="11">
    <location>
        <begin position="432"/>
        <end position="454"/>
    </location>
</feature>
<keyword evidence="6" id="KW-0256">Endoplasmic reticulum</keyword>
<feature type="transmembrane region" description="Helical" evidence="11">
    <location>
        <begin position="532"/>
        <end position="551"/>
    </location>
</feature>
<dbReference type="GO" id="GO:0005789">
    <property type="term" value="C:endoplasmic reticulum membrane"/>
    <property type="evidence" value="ECO:0007669"/>
    <property type="project" value="UniProtKB-SubCell"/>
</dbReference>
<dbReference type="PANTHER" id="PTHR13117:SF5">
    <property type="entry name" value="PROTEIN RFT1 HOMOLOG"/>
    <property type="match status" value="1"/>
</dbReference>
<evidence type="ECO:0000256" key="9">
    <source>
        <dbReference type="ARBA" id="ARBA00044793"/>
    </source>
</evidence>
<evidence type="ECO:0000256" key="5">
    <source>
        <dbReference type="ARBA" id="ARBA00022692"/>
    </source>
</evidence>
<evidence type="ECO:0000313" key="14">
    <source>
        <dbReference type="Proteomes" id="UP001530400"/>
    </source>
</evidence>
<protein>
    <recommendedName>
        <fullName evidence="9">Man(5)GlcNAc(2)-PP-dolichol translocation protein RFT1</fullName>
    </recommendedName>
</protein>
<comment type="caution">
    <text evidence="13">The sequence shown here is derived from an EMBL/GenBank/DDBJ whole genome shotgun (WGS) entry which is preliminary data.</text>
</comment>
<feature type="chain" id="PRO_5044805275" description="Man(5)GlcNAc(2)-PP-dolichol translocation protein RFT1" evidence="12">
    <location>
        <begin position="37"/>
        <end position="834"/>
    </location>
</feature>
<feature type="transmembrane region" description="Helical" evidence="11">
    <location>
        <begin position="221"/>
        <end position="242"/>
    </location>
</feature>
<keyword evidence="8 11" id="KW-0472">Membrane</keyword>
<evidence type="ECO:0000256" key="7">
    <source>
        <dbReference type="ARBA" id="ARBA00022989"/>
    </source>
</evidence>
<name>A0ABD3NEP3_9STRA</name>
<evidence type="ECO:0000313" key="13">
    <source>
        <dbReference type="EMBL" id="KAL3774556.1"/>
    </source>
</evidence>
<feature type="transmembrane region" description="Helical" evidence="11">
    <location>
        <begin position="466"/>
        <end position="485"/>
    </location>
</feature>
<accession>A0ABD3NEP3</accession>
<proteinExistence type="inferred from homology"/>
<keyword evidence="7 11" id="KW-1133">Transmembrane helix</keyword>
<feature type="transmembrane region" description="Helical" evidence="11">
    <location>
        <begin position="94"/>
        <end position="119"/>
    </location>
</feature>
<dbReference type="InterPro" id="IPR007594">
    <property type="entry name" value="RFT1"/>
</dbReference>
<evidence type="ECO:0000256" key="3">
    <source>
        <dbReference type="ARBA" id="ARBA00006824"/>
    </source>
</evidence>
<feature type="transmembrane region" description="Helical" evidence="11">
    <location>
        <begin position="491"/>
        <end position="512"/>
    </location>
</feature>
<gene>
    <name evidence="13" type="ORF">ACHAWO_002192</name>
</gene>
<dbReference type="Pfam" id="PF04506">
    <property type="entry name" value="Rft-1"/>
    <property type="match status" value="1"/>
</dbReference>
<reference evidence="13 14" key="1">
    <citation type="submission" date="2024-10" db="EMBL/GenBank/DDBJ databases">
        <title>Updated reference genomes for cyclostephanoid diatoms.</title>
        <authorList>
            <person name="Roberts W.R."/>
            <person name="Alverson A.J."/>
        </authorList>
    </citation>
    <scope>NUCLEOTIDE SEQUENCE [LARGE SCALE GENOMIC DNA]</scope>
    <source>
        <strain evidence="13 14">AJA010-31</strain>
    </source>
</reference>
<dbReference type="AlphaFoldDB" id="A0ABD3NEP3"/>
<organism evidence="13 14">
    <name type="scientific">Cyclotella atomus</name>
    <dbReference type="NCBI Taxonomy" id="382360"/>
    <lineage>
        <taxon>Eukaryota</taxon>
        <taxon>Sar</taxon>
        <taxon>Stramenopiles</taxon>
        <taxon>Ochrophyta</taxon>
        <taxon>Bacillariophyta</taxon>
        <taxon>Coscinodiscophyceae</taxon>
        <taxon>Thalassiosirophycidae</taxon>
        <taxon>Stephanodiscales</taxon>
        <taxon>Stephanodiscaceae</taxon>
        <taxon>Cyclotella</taxon>
    </lineage>
</organism>
<feature type="transmembrane region" description="Helical" evidence="11">
    <location>
        <begin position="736"/>
        <end position="765"/>
    </location>
</feature>
<sequence length="834" mass="91554">MSNAATTAAARGTLLSILLRLLSFLLSQLTVRFVSASTLGKASIPLELLLGTALFVGREGFRLGLTKELGDDVCSSEGDNTAKKRNEEHQQQRIVNVSWLSVPIGALLSLCALMFHLYSCQHQVVTEHEWEKVDYKLAGILYCAASFVESLAEPLVISCLQRLDVATKAKTEGVALLAKGLSCFGALILLTTSRYRFSVVPTITKLIGVESIIDIDSDATFSVSAFGISQLMYAIAFTVIMYRKIDASPEGIRWPKLIDTTTLVENPYRNNTQLDKQRSTHWLLLLRQHLDLHTLYLVVIFTLQGLFKHALTEADKIVLSALTDSYDQGVYALASSYGGLAARLLLQPLEENARLLFSCQGALIAKHQSTKDDDKDGVQLLVQDLERTYYSLIRGVLYVGLVFASIATNYTSLLLRILAGNRWGSNSEASDALSAFCVYTAFMAINGTTEAFVYGMARSGKAVGQLGLVHALIGGVFALISPCLVRRKGAVGLVTANCICMGLRSAYSLYYANAYFGRIDGKTNVRLGGVTMLAKTVPHPVVLGIFVASYATTKASMTSNYDLPIARGTNWIVPALTHVSVGAACTVVVIGVSLYLEDDFRAALFKLKGRKSKDSSSSATTKPKAESTLTLSQHYMNLMEKHELLTKSITAGVLGIVGDIFAQGIEQHLERDGRTTMSDLITLYSSLDKRRTLAMFGDGLFTGPLLHFIYELYETLLPLSDDEESDTPKRVSRRRFYLTIAHVLIDNTIMALVYVFLTMCTTAIFEGHFETIPDELRNDFISAVKASWASSIGLAPMQLLSFLYLPKEFKVLAVNIQDIVWVAVISYATHLNRH</sequence>
<feature type="transmembrane region" description="Helical" evidence="11">
    <location>
        <begin position="173"/>
        <end position="191"/>
    </location>
</feature>
<dbReference type="Proteomes" id="UP001530400">
    <property type="component" value="Unassembled WGS sequence"/>
</dbReference>
<feature type="transmembrane region" description="Helical" evidence="11">
    <location>
        <begin position="139"/>
        <end position="161"/>
    </location>
</feature>
<evidence type="ECO:0000256" key="10">
    <source>
        <dbReference type="ARBA" id="ARBA00045912"/>
    </source>
</evidence>
<keyword evidence="12" id="KW-0732">Signal</keyword>
<comment type="similarity">
    <text evidence="3">Belongs to the peroxisomal membrane protein PXMP2/4 family.</text>
</comment>
<evidence type="ECO:0000256" key="8">
    <source>
        <dbReference type="ARBA" id="ARBA00023136"/>
    </source>
</evidence>
<feature type="transmembrane region" description="Helical" evidence="11">
    <location>
        <begin position="396"/>
        <end position="420"/>
    </location>
</feature>
<comment type="pathway">
    <text evidence="2">Protein modification; protein glycosylation.</text>
</comment>
<keyword evidence="14" id="KW-1185">Reference proteome</keyword>
<evidence type="ECO:0000256" key="6">
    <source>
        <dbReference type="ARBA" id="ARBA00022824"/>
    </source>
</evidence>
<evidence type="ECO:0000256" key="2">
    <source>
        <dbReference type="ARBA" id="ARBA00004922"/>
    </source>
</evidence>
<dbReference type="EMBL" id="JALLPJ020001188">
    <property type="protein sequence ID" value="KAL3774556.1"/>
    <property type="molecule type" value="Genomic_DNA"/>
</dbReference>
<comment type="similarity">
    <text evidence="4">Belongs to the RFT1 family.</text>
</comment>
<evidence type="ECO:0000256" key="11">
    <source>
        <dbReference type="SAM" id="Phobius"/>
    </source>
</evidence>
<keyword evidence="5 11" id="KW-0812">Transmembrane</keyword>
<dbReference type="PANTHER" id="PTHR13117">
    <property type="entry name" value="ENDOPLASMIC RETICULUM MULTISPAN TRANSMEMBRANE PROTEIN-RELATED"/>
    <property type="match status" value="1"/>
</dbReference>